<dbReference type="InterPro" id="IPR029277">
    <property type="entry name" value="SVWC_dom"/>
</dbReference>
<keyword evidence="2" id="KW-0964">Secreted</keyword>
<accession>A0ABM4B0M0</accession>
<evidence type="ECO:0000313" key="5">
    <source>
        <dbReference type="Proteomes" id="UP001652626"/>
    </source>
</evidence>
<reference evidence="6" key="1">
    <citation type="submission" date="2025-08" db="UniProtKB">
        <authorList>
            <consortium name="RefSeq"/>
        </authorList>
    </citation>
    <scope>IDENTIFICATION</scope>
    <source>
        <tissue evidence="6">Whole body</tissue>
    </source>
</reference>
<evidence type="ECO:0000259" key="4">
    <source>
        <dbReference type="SMART" id="SM01318"/>
    </source>
</evidence>
<feature type="transmembrane region" description="Helical" evidence="3">
    <location>
        <begin position="27"/>
        <end position="48"/>
    </location>
</feature>
<evidence type="ECO:0000313" key="6">
    <source>
        <dbReference type="RefSeq" id="XP_064077077.1"/>
    </source>
</evidence>
<keyword evidence="3" id="KW-1133">Transmembrane helix</keyword>
<proteinExistence type="predicted"/>
<evidence type="ECO:0000256" key="3">
    <source>
        <dbReference type="SAM" id="Phobius"/>
    </source>
</evidence>
<feature type="domain" description="Single" evidence="4">
    <location>
        <begin position="60"/>
        <end position="126"/>
    </location>
</feature>
<gene>
    <name evidence="6" type="primary">LOC135194839</name>
</gene>
<keyword evidence="3" id="KW-0812">Transmembrane</keyword>
<keyword evidence="3" id="KW-0472">Membrane</keyword>
<dbReference type="Proteomes" id="UP001652626">
    <property type="component" value="Chromosome 5"/>
</dbReference>
<dbReference type="RefSeq" id="XP_064077077.1">
    <property type="nucleotide sequence ID" value="XM_064221007.1"/>
</dbReference>
<evidence type="ECO:0000256" key="1">
    <source>
        <dbReference type="ARBA" id="ARBA00004613"/>
    </source>
</evidence>
<dbReference type="Pfam" id="PF15430">
    <property type="entry name" value="SVWC"/>
    <property type="match status" value="1"/>
</dbReference>
<name>A0ABM4B0M0_VANTA</name>
<evidence type="ECO:0000256" key="2">
    <source>
        <dbReference type="ARBA" id="ARBA00022525"/>
    </source>
</evidence>
<organism evidence="5 6">
    <name type="scientific">Vanessa tameamea</name>
    <name type="common">Kamehameha butterfly</name>
    <dbReference type="NCBI Taxonomy" id="334116"/>
    <lineage>
        <taxon>Eukaryota</taxon>
        <taxon>Metazoa</taxon>
        <taxon>Ecdysozoa</taxon>
        <taxon>Arthropoda</taxon>
        <taxon>Hexapoda</taxon>
        <taxon>Insecta</taxon>
        <taxon>Pterygota</taxon>
        <taxon>Neoptera</taxon>
        <taxon>Endopterygota</taxon>
        <taxon>Lepidoptera</taxon>
        <taxon>Glossata</taxon>
        <taxon>Ditrysia</taxon>
        <taxon>Papilionoidea</taxon>
        <taxon>Nymphalidae</taxon>
        <taxon>Nymphalinae</taxon>
        <taxon>Vanessa</taxon>
    </lineage>
</organism>
<dbReference type="GeneID" id="135194839"/>
<comment type="subcellular location">
    <subcellularLocation>
        <location evidence="1">Secreted</location>
    </subcellularLocation>
</comment>
<protein>
    <submittedName>
        <fullName evidence="6">U-scoloptoxin(16)-Ssd1a-like</fullName>
    </submittedName>
</protein>
<dbReference type="SMART" id="SM01318">
    <property type="entry name" value="SVWC"/>
    <property type="match status" value="1"/>
</dbReference>
<sequence>MVTAIKGPDGQTLCQFSGDIDSDMFKLLVVLSACMCVGYAALSIGPLVPKPKEFRDQEGCYIDDLKAVIPFGQSRPSETPGNCMEYRCSTTLITYVTCGVAVAMPPCKVITDKEKPYPACCPRLACP</sequence>
<keyword evidence="5" id="KW-1185">Reference proteome</keyword>